<dbReference type="SUPFAM" id="SSF63829">
    <property type="entry name" value="Calcium-dependent phosphotriesterase"/>
    <property type="match status" value="1"/>
</dbReference>
<comment type="cofactor">
    <cofactor evidence="3">
        <name>Zn(2+)</name>
        <dbReference type="ChEBI" id="CHEBI:29105"/>
    </cofactor>
    <text evidence="3">Binds 1 divalent metal cation per subunit.</text>
</comment>
<organism evidence="5 6">
    <name type="scientific">Actinomadura viridis</name>
    <dbReference type="NCBI Taxonomy" id="58110"/>
    <lineage>
        <taxon>Bacteria</taxon>
        <taxon>Bacillati</taxon>
        <taxon>Actinomycetota</taxon>
        <taxon>Actinomycetes</taxon>
        <taxon>Streptosporangiales</taxon>
        <taxon>Thermomonosporaceae</taxon>
        <taxon>Actinomadura</taxon>
    </lineage>
</organism>
<reference evidence="5" key="1">
    <citation type="submission" date="2020-11" db="EMBL/GenBank/DDBJ databases">
        <title>Sequencing the genomes of 1000 actinobacteria strains.</title>
        <authorList>
            <person name="Klenk H.-P."/>
        </authorList>
    </citation>
    <scope>NUCLEOTIDE SEQUENCE</scope>
    <source>
        <strain evidence="5">DSM 43175</strain>
    </source>
</reference>
<dbReference type="Proteomes" id="UP000614047">
    <property type="component" value="Unassembled WGS sequence"/>
</dbReference>
<dbReference type="RefSeq" id="WP_197011292.1">
    <property type="nucleotide sequence ID" value="NZ_BAABES010000005.1"/>
</dbReference>
<evidence type="ECO:0000256" key="3">
    <source>
        <dbReference type="PIRSR" id="PIRSR605511-2"/>
    </source>
</evidence>
<dbReference type="Pfam" id="PF08450">
    <property type="entry name" value="SGL"/>
    <property type="match status" value="1"/>
</dbReference>
<feature type="binding site" evidence="3">
    <location>
        <position position="100"/>
    </location>
    <ligand>
        <name>substrate</name>
    </ligand>
</feature>
<accession>A0A931GQJ2</accession>
<comment type="similarity">
    <text evidence="1">Belongs to the SMP-30/CGR1 family.</text>
</comment>
<dbReference type="InterPro" id="IPR011042">
    <property type="entry name" value="6-blade_b-propeller_TolB-like"/>
</dbReference>
<dbReference type="GO" id="GO:0019853">
    <property type="term" value="P:L-ascorbic acid biosynthetic process"/>
    <property type="evidence" value="ECO:0007669"/>
    <property type="project" value="TreeGrafter"/>
</dbReference>
<feature type="active site" description="Proton donor/acceptor" evidence="2">
    <location>
        <position position="197"/>
    </location>
</feature>
<feature type="binding site" evidence="3">
    <location>
        <position position="102"/>
    </location>
    <ligand>
        <name>substrate</name>
    </ligand>
</feature>
<comment type="caution">
    <text evidence="5">The sequence shown here is derived from an EMBL/GenBank/DDBJ whole genome shotgun (WGS) entry which is preliminary data.</text>
</comment>
<evidence type="ECO:0000259" key="4">
    <source>
        <dbReference type="Pfam" id="PF08450"/>
    </source>
</evidence>
<protein>
    <submittedName>
        <fullName evidence="5">Sugar lactone lactonase YvrE</fullName>
    </submittedName>
</protein>
<feature type="binding site" evidence="3">
    <location>
        <position position="197"/>
    </location>
    <ligand>
        <name>a divalent metal cation</name>
        <dbReference type="ChEBI" id="CHEBI:60240"/>
    </ligand>
</feature>
<gene>
    <name evidence="5" type="ORF">IW256_002707</name>
</gene>
<dbReference type="Gene3D" id="2.120.10.30">
    <property type="entry name" value="TolB, C-terminal domain"/>
    <property type="match status" value="1"/>
</dbReference>
<evidence type="ECO:0000256" key="2">
    <source>
        <dbReference type="PIRSR" id="PIRSR605511-1"/>
    </source>
</evidence>
<dbReference type="PANTHER" id="PTHR10907:SF47">
    <property type="entry name" value="REGUCALCIN"/>
    <property type="match status" value="1"/>
</dbReference>
<feature type="binding site" evidence="3">
    <location>
        <position position="120"/>
    </location>
    <ligand>
        <name>substrate</name>
    </ligand>
</feature>
<dbReference type="EMBL" id="JADOUA010000001">
    <property type="protein sequence ID" value="MBG6088594.1"/>
    <property type="molecule type" value="Genomic_DNA"/>
</dbReference>
<feature type="domain" description="SMP-30/Gluconolactonase/LRE-like region" evidence="4">
    <location>
        <begin position="17"/>
        <end position="255"/>
    </location>
</feature>
<keyword evidence="3" id="KW-0479">Metal-binding</keyword>
<dbReference type="AlphaFoldDB" id="A0A931GQJ2"/>
<dbReference type="GO" id="GO:0005509">
    <property type="term" value="F:calcium ion binding"/>
    <property type="evidence" value="ECO:0007669"/>
    <property type="project" value="TreeGrafter"/>
</dbReference>
<keyword evidence="6" id="KW-1185">Reference proteome</keyword>
<feature type="binding site" evidence="3">
    <location>
        <position position="19"/>
    </location>
    <ligand>
        <name>a divalent metal cation</name>
        <dbReference type="ChEBI" id="CHEBI:60240"/>
    </ligand>
</feature>
<keyword evidence="3" id="KW-0862">Zinc</keyword>
<sequence length="286" mass="29359">MSSPTEIEIAVAAGAALGEGPTWDPAAGRLLWVDILGAEVHAYDPATGRDTVLLNTGQHVGAAKPRAGGGIVANLRDGVGLYEPGGAFRWLAELPEDGRRGNDAAVGPDGALWAGSMSYDARPGGGALRRVRPGGQVTVILDDVTIGNGIAWSPDERLMYYVDTPTGRVDVFDWDPATATPRGRRVFAEIPPPGEPDGLTVDAEGRVWVAVWGGGRVVCHAPSGAVDRVIEVPAPQTTACAFGGPDLRDLYITTAAVNTPPGGEHAGSLLVVPGAGQGLPAPAFPG</sequence>
<dbReference type="GO" id="GO:0004341">
    <property type="term" value="F:gluconolactonase activity"/>
    <property type="evidence" value="ECO:0007669"/>
    <property type="project" value="TreeGrafter"/>
</dbReference>
<name>A0A931GQJ2_9ACTN</name>
<dbReference type="PANTHER" id="PTHR10907">
    <property type="entry name" value="REGUCALCIN"/>
    <property type="match status" value="1"/>
</dbReference>
<evidence type="ECO:0000313" key="6">
    <source>
        <dbReference type="Proteomes" id="UP000614047"/>
    </source>
</evidence>
<dbReference type="InterPro" id="IPR005511">
    <property type="entry name" value="SMP-30"/>
</dbReference>
<proteinExistence type="inferred from homology"/>
<evidence type="ECO:0000313" key="5">
    <source>
        <dbReference type="EMBL" id="MBG6088594.1"/>
    </source>
</evidence>
<feature type="binding site" evidence="3">
    <location>
        <position position="148"/>
    </location>
    <ligand>
        <name>a divalent metal cation</name>
        <dbReference type="ChEBI" id="CHEBI:60240"/>
    </ligand>
</feature>
<dbReference type="PRINTS" id="PR01790">
    <property type="entry name" value="SMP30FAMILY"/>
</dbReference>
<evidence type="ECO:0000256" key="1">
    <source>
        <dbReference type="ARBA" id="ARBA00008853"/>
    </source>
</evidence>
<dbReference type="InterPro" id="IPR013658">
    <property type="entry name" value="SGL"/>
</dbReference>